<dbReference type="EMBL" id="JAECZO010000006">
    <property type="protein sequence ID" value="KAK7200591.1"/>
    <property type="molecule type" value="Genomic_DNA"/>
</dbReference>
<feature type="domain" description="Nin one binding (NOB1) Zn-ribbon-like" evidence="11">
    <location>
        <begin position="299"/>
        <end position="371"/>
    </location>
</feature>
<dbReference type="InterPro" id="IPR039907">
    <property type="entry name" value="NOB1"/>
</dbReference>
<dbReference type="InterPro" id="IPR036283">
    <property type="entry name" value="NOB1_Zf-like_sf"/>
</dbReference>
<keyword evidence="3" id="KW-0540">Nuclease</keyword>
<evidence type="ECO:0000313" key="13">
    <source>
        <dbReference type="EMBL" id="KAK7200591.1"/>
    </source>
</evidence>
<dbReference type="InterPro" id="IPR014881">
    <property type="entry name" value="NOB1_Zn-bd"/>
</dbReference>
<keyword evidence="7 8" id="KW-0539">Nucleus</keyword>
<feature type="domain" description="Ribonuclease PIN" evidence="12">
    <location>
        <begin position="60"/>
        <end position="146"/>
    </location>
</feature>
<evidence type="ECO:0000256" key="1">
    <source>
        <dbReference type="ARBA" id="ARBA00004123"/>
    </source>
</evidence>
<dbReference type="GO" id="GO:0030688">
    <property type="term" value="C:preribosome, small subunit precursor"/>
    <property type="evidence" value="ECO:0007669"/>
    <property type="project" value="TreeGrafter"/>
</dbReference>
<accession>A0AAW0F565</accession>
<dbReference type="GO" id="GO:0004521">
    <property type="term" value="F:RNA endonuclease activity"/>
    <property type="evidence" value="ECO:0007669"/>
    <property type="project" value="UniProtKB-UniRule"/>
</dbReference>
<evidence type="ECO:0000313" key="14">
    <source>
        <dbReference type="Proteomes" id="UP001430356"/>
    </source>
</evidence>
<reference evidence="13 14" key="1">
    <citation type="journal article" date="2021" name="MBio">
        <title>A New Model Trypanosomatid, Novymonas esmeraldas: Genomic Perception of Its 'Candidatus Pandoraea novymonadis' Endosymbiont.</title>
        <authorList>
            <person name="Zakharova A."/>
            <person name="Saura A."/>
            <person name="Butenko A."/>
            <person name="Podesvova L."/>
            <person name="Warmusova S."/>
            <person name="Kostygov A.Y."/>
            <person name="Nenarokova A."/>
            <person name="Lukes J."/>
            <person name="Opperdoes F.R."/>
            <person name="Yurchenko V."/>
        </authorList>
    </citation>
    <scope>NUCLEOTIDE SEQUENCE [LARGE SCALE GENOMIC DNA]</scope>
    <source>
        <strain evidence="13 14">E262AT.01</strain>
    </source>
</reference>
<feature type="compositionally biased region" description="Low complexity" evidence="10">
    <location>
        <begin position="209"/>
        <end position="234"/>
    </location>
</feature>
<dbReference type="InterPro" id="IPR017117">
    <property type="entry name" value="Nob1_euk"/>
</dbReference>
<dbReference type="PIRSF" id="PIRSF037125">
    <property type="entry name" value="D-site_20S_pre-rRNA_nuclease"/>
    <property type="match status" value="1"/>
</dbReference>
<dbReference type="Pfam" id="PF08772">
    <property type="entry name" value="Zn_ribbon_NOB1"/>
    <property type="match status" value="1"/>
</dbReference>
<evidence type="ECO:0000256" key="5">
    <source>
        <dbReference type="ARBA" id="ARBA00022801"/>
    </source>
</evidence>
<evidence type="ECO:0000256" key="8">
    <source>
        <dbReference type="PIRNR" id="PIRNR037125"/>
    </source>
</evidence>
<evidence type="ECO:0000259" key="11">
    <source>
        <dbReference type="Pfam" id="PF08772"/>
    </source>
</evidence>
<dbReference type="PANTHER" id="PTHR12814:SF2">
    <property type="entry name" value="RNA-BINDING PROTEIN NOB1"/>
    <property type="match status" value="1"/>
</dbReference>
<feature type="binding site" evidence="9">
    <location>
        <position position="324"/>
    </location>
    <ligand>
        <name>Zn(2+)</name>
        <dbReference type="ChEBI" id="CHEBI:29105"/>
    </ligand>
</feature>
<evidence type="ECO:0000256" key="4">
    <source>
        <dbReference type="ARBA" id="ARBA00022723"/>
    </source>
</evidence>
<dbReference type="GO" id="GO:0016787">
    <property type="term" value="F:hydrolase activity"/>
    <property type="evidence" value="ECO:0007669"/>
    <property type="project" value="UniProtKB-KW"/>
</dbReference>
<dbReference type="PANTHER" id="PTHR12814">
    <property type="entry name" value="RNA-BINDING PROTEIN NOB1"/>
    <property type="match status" value="1"/>
</dbReference>
<feature type="binding site" evidence="9">
    <location>
        <position position="309"/>
    </location>
    <ligand>
        <name>Zn(2+)</name>
        <dbReference type="ChEBI" id="CHEBI:29105"/>
    </ligand>
</feature>
<feature type="binding site" evidence="9">
    <location>
        <position position="327"/>
    </location>
    <ligand>
        <name>Zn(2+)</name>
        <dbReference type="ChEBI" id="CHEBI:29105"/>
    </ligand>
</feature>
<comment type="similarity">
    <text evidence="2 8">Belongs to the NOB1 family.</text>
</comment>
<feature type="binding site" evidence="9">
    <location>
        <position position="312"/>
    </location>
    <ligand>
        <name>Zn(2+)</name>
        <dbReference type="ChEBI" id="CHEBI:29105"/>
    </ligand>
</feature>
<evidence type="ECO:0000259" key="12">
    <source>
        <dbReference type="Pfam" id="PF17146"/>
    </source>
</evidence>
<evidence type="ECO:0000256" key="10">
    <source>
        <dbReference type="SAM" id="MobiDB-lite"/>
    </source>
</evidence>
<dbReference type="GO" id="GO:0046872">
    <property type="term" value="F:metal ion binding"/>
    <property type="evidence" value="ECO:0007669"/>
    <property type="project" value="UniProtKB-UniRule"/>
</dbReference>
<keyword evidence="5" id="KW-0378">Hydrolase</keyword>
<dbReference type="Pfam" id="PF17146">
    <property type="entry name" value="PIN_6"/>
    <property type="match status" value="1"/>
</dbReference>
<dbReference type="CDD" id="cd09876">
    <property type="entry name" value="PIN_Nob1-like"/>
    <property type="match status" value="1"/>
</dbReference>
<feature type="region of interest" description="Disordered" evidence="10">
    <location>
        <begin position="418"/>
        <end position="451"/>
    </location>
</feature>
<sequence length="451" mass="48481">MSWAALVKSIKPEEAANFTAKPKTVVYAVDATQNEAERQLQNPLHATAEVKLPSFSKGLLVLDANAIIKGMNSLLSTADALVTTPQVIAEIKDRASRELLERLLHRVTVLDPTPEAVSAVVACAERTGDFGAMSRTDIRLCALALDCCRVGGFLGEQIEPRPPQVNPGNSDRVQVVTEEMSDDGSDAGDVAAATAGDAEQTAPRPAPGPSSGAMPGWGDWNGDAAAAASGASSERSGDDGDDGEGAWITPENIGDVQSGAHGTGRAFEAGMACVTSDYAMQNTLMHLGVPIVGTNGMHIHELRLWLMRCTACFAIVVDTTRQFCPECGSGDTLRRVNYVVNDQGEKKLFINFRKRISTRGTIYNLPKPRGGHRGTNRNLVLREDQLAHVIRSTTSSKAKEQQVMESGDDALAAFGEMPKPKKKNLAEPRVHSSYHKYNINEKKKARAAHRK</sequence>
<dbReference type="InterPro" id="IPR033411">
    <property type="entry name" value="Ribonuclease_PIN"/>
</dbReference>
<evidence type="ECO:0000256" key="9">
    <source>
        <dbReference type="PIRSR" id="PIRSR037125-1"/>
    </source>
</evidence>
<dbReference type="Proteomes" id="UP001430356">
    <property type="component" value="Unassembled WGS sequence"/>
</dbReference>
<gene>
    <name evidence="13" type="ORF">NESM_000115000</name>
</gene>
<dbReference type="Gene3D" id="3.40.50.1010">
    <property type="entry name" value="5'-nuclease"/>
    <property type="match status" value="1"/>
</dbReference>
<dbReference type="AlphaFoldDB" id="A0AAW0F565"/>
<evidence type="ECO:0000256" key="3">
    <source>
        <dbReference type="ARBA" id="ARBA00022722"/>
    </source>
</evidence>
<evidence type="ECO:0000256" key="2">
    <source>
        <dbReference type="ARBA" id="ARBA00005858"/>
    </source>
</evidence>
<protein>
    <submittedName>
        <fullName evidence="13">Nin one binding (NOB1) Zn-ribbon like</fullName>
    </submittedName>
</protein>
<keyword evidence="4 8" id="KW-0479">Metal-binding</keyword>
<dbReference type="Gene3D" id="6.20.210.10">
    <property type="entry name" value="Nin one binding (NOB1), Zn-ribbon-like"/>
    <property type="match status" value="1"/>
</dbReference>
<dbReference type="SUPFAM" id="SSF144206">
    <property type="entry name" value="NOB1 zinc finger-like"/>
    <property type="match status" value="1"/>
</dbReference>
<dbReference type="FunFam" id="3.40.50.1010:FF:000090">
    <property type="entry name" value="Nin one binding protein-like protein"/>
    <property type="match status" value="1"/>
</dbReference>
<dbReference type="GO" id="GO:0005634">
    <property type="term" value="C:nucleus"/>
    <property type="evidence" value="ECO:0007669"/>
    <property type="project" value="UniProtKB-SubCell"/>
</dbReference>
<feature type="compositionally biased region" description="Low complexity" evidence="10">
    <location>
        <begin position="187"/>
        <end position="198"/>
    </location>
</feature>
<dbReference type="GO" id="GO:0030490">
    <property type="term" value="P:maturation of SSU-rRNA"/>
    <property type="evidence" value="ECO:0007669"/>
    <property type="project" value="TreeGrafter"/>
</dbReference>
<evidence type="ECO:0000256" key="7">
    <source>
        <dbReference type="ARBA" id="ARBA00023242"/>
    </source>
</evidence>
<proteinExistence type="inferred from homology"/>
<organism evidence="13 14">
    <name type="scientific">Novymonas esmeraldas</name>
    <dbReference type="NCBI Taxonomy" id="1808958"/>
    <lineage>
        <taxon>Eukaryota</taxon>
        <taxon>Discoba</taxon>
        <taxon>Euglenozoa</taxon>
        <taxon>Kinetoplastea</taxon>
        <taxon>Metakinetoplastina</taxon>
        <taxon>Trypanosomatida</taxon>
        <taxon>Trypanosomatidae</taxon>
        <taxon>Novymonas</taxon>
    </lineage>
</organism>
<feature type="region of interest" description="Disordered" evidence="10">
    <location>
        <begin position="178"/>
        <end position="261"/>
    </location>
</feature>
<comment type="subcellular location">
    <subcellularLocation>
        <location evidence="1">Nucleus</location>
    </subcellularLocation>
</comment>
<keyword evidence="14" id="KW-1185">Reference proteome</keyword>
<keyword evidence="6 8" id="KW-0862">Zinc</keyword>
<name>A0AAW0F565_9TRYP</name>
<comment type="caution">
    <text evidence="13">The sequence shown here is derived from an EMBL/GenBank/DDBJ whole genome shotgun (WGS) entry which is preliminary data.</text>
</comment>
<evidence type="ECO:0000256" key="6">
    <source>
        <dbReference type="ARBA" id="ARBA00022833"/>
    </source>
</evidence>